<keyword evidence="2" id="KW-0479">Metal-binding</keyword>
<gene>
    <name evidence="8" type="ORF">VTL71DRAFT_6</name>
</gene>
<evidence type="ECO:0000313" key="9">
    <source>
        <dbReference type="Proteomes" id="UP001595075"/>
    </source>
</evidence>
<evidence type="ECO:0000256" key="4">
    <source>
        <dbReference type="ARBA" id="ARBA00023163"/>
    </source>
</evidence>
<evidence type="ECO:0000256" key="6">
    <source>
        <dbReference type="SAM" id="MobiDB-lite"/>
    </source>
</evidence>
<dbReference type="EMBL" id="JAZHXI010000001">
    <property type="protein sequence ID" value="KAL2075064.1"/>
    <property type="molecule type" value="Genomic_DNA"/>
</dbReference>
<accession>A0ABR4D159</accession>
<evidence type="ECO:0000313" key="8">
    <source>
        <dbReference type="EMBL" id="KAL2075064.1"/>
    </source>
</evidence>
<dbReference type="InterPro" id="IPR050815">
    <property type="entry name" value="TF_fung"/>
</dbReference>
<sequence>MERTTCDLCRERKVRCNREKPQCQRCRRSGYTCTYPSPKRNNAELNSALHQLHSRLEQAEMKLKEKEQRNNQKEIQASETRTQNQSTSTPPLFNPVFNQMSAAEEAEFFNLEVGNFDPSYYCEPPPAAPRSISVPNQIQHVELHSVDSQLSETNDRIAADFGTDAWSWQATNSGETRDSWLCGAVEQSDLEAQTERFHQSYFDIVQRHLPLIDHEVFSKVTVGNDTHQCKALKLAVAMSGAIACGEPSLALELYPAIRFHIERAESLADNSSFLNLETAQTLLLVARFELNQVSIPKGILTIVQAVHLISLLGYDVLDNPSTEDEQPSFTSSPAKVSSFPGGTEVLRRVFWIAFAMHCQAASLFPRCLPTKEERIRTALSITQSETASETSQYVFLSETPTQAMTGSSDVFALFILAMRLVVWANHHHQMTQKFVSGIAPEYNFCLAHANLERSITNIFNSQSTPELIDSPKAELRVLTLVITLGVRIELFKSAIVGSQKAEFLGPIGGECRKNCVAAANAMSDLLLEVDFFDPKQTSPYKEMSMFIMRPLALAAETQLVVLKARAEDIGPNMVFTNREIRQNLQTTCNAMKACKPATGEYDSKIQDCVDFLDRTRLGRPFRDSITRQPSVGVARIAQWTPLKTL</sequence>
<dbReference type="InterPro" id="IPR007219">
    <property type="entry name" value="XnlR_reg_dom"/>
</dbReference>
<protein>
    <recommendedName>
        <fullName evidence="7">Zn(2)-C6 fungal-type domain-containing protein</fullName>
    </recommendedName>
</protein>
<dbReference type="CDD" id="cd00067">
    <property type="entry name" value="GAL4"/>
    <property type="match status" value="1"/>
</dbReference>
<keyword evidence="9" id="KW-1185">Reference proteome</keyword>
<name>A0ABR4D159_9HELO</name>
<dbReference type="PROSITE" id="PS00463">
    <property type="entry name" value="ZN2_CY6_FUNGAL_1"/>
    <property type="match status" value="1"/>
</dbReference>
<organism evidence="8 9">
    <name type="scientific">Oculimacula yallundae</name>
    <dbReference type="NCBI Taxonomy" id="86028"/>
    <lineage>
        <taxon>Eukaryota</taxon>
        <taxon>Fungi</taxon>
        <taxon>Dikarya</taxon>
        <taxon>Ascomycota</taxon>
        <taxon>Pezizomycotina</taxon>
        <taxon>Leotiomycetes</taxon>
        <taxon>Helotiales</taxon>
        <taxon>Ploettnerulaceae</taxon>
        <taxon>Oculimacula</taxon>
    </lineage>
</organism>
<dbReference type="PANTHER" id="PTHR47338">
    <property type="entry name" value="ZN(II)2CYS6 TRANSCRIPTION FACTOR (EUROFUNG)-RELATED"/>
    <property type="match status" value="1"/>
</dbReference>
<reference evidence="8 9" key="1">
    <citation type="journal article" date="2024" name="Commun. Biol.">
        <title>Comparative genomic analysis of thermophilic fungi reveals convergent evolutionary adaptations and gene losses.</title>
        <authorList>
            <person name="Steindorff A.S."/>
            <person name="Aguilar-Pontes M.V."/>
            <person name="Robinson A.J."/>
            <person name="Andreopoulos B."/>
            <person name="LaButti K."/>
            <person name="Kuo A."/>
            <person name="Mondo S."/>
            <person name="Riley R."/>
            <person name="Otillar R."/>
            <person name="Haridas S."/>
            <person name="Lipzen A."/>
            <person name="Grimwood J."/>
            <person name="Schmutz J."/>
            <person name="Clum A."/>
            <person name="Reid I.D."/>
            <person name="Moisan M.C."/>
            <person name="Butler G."/>
            <person name="Nguyen T.T.M."/>
            <person name="Dewar K."/>
            <person name="Conant G."/>
            <person name="Drula E."/>
            <person name="Henrissat B."/>
            <person name="Hansel C."/>
            <person name="Singer S."/>
            <person name="Hutchinson M.I."/>
            <person name="de Vries R.P."/>
            <person name="Natvig D.O."/>
            <person name="Powell A.J."/>
            <person name="Tsang A."/>
            <person name="Grigoriev I.V."/>
        </authorList>
    </citation>
    <scope>NUCLEOTIDE SEQUENCE [LARGE SCALE GENOMIC DNA]</scope>
    <source>
        <strain evidence="8 9">CBS 494.80</strain>
    </source>
</reference>
<keyword evidence="3" id="KW-0805">Transcription regulation</keyword>
<dbReference type="PANTHER" id="PTHR47338:SF10">
    <property type="entry name" value="TRANSCRIPTION FACTOR DOMAIN-CONTAINING PROTEIN-RELATED"/>
    <property type="match status" value="1"/>
</dbReference>
<evidence type="ECO:0000256" key="1">
    <source>
        <dbReference type="ARBA" id="ARBA00004123"/>
    </source>
</evidence>
<dbReference type="Gene3D" id="4.10.240.10">
    <property type="entry name" value="Zn(2)-C6 fungal-type DNA-binding domain"/>
    <property type="match status" value="1"/>
</dbReference>
<dbReference type="SMART" id="SM00066">
    <property type="entry name" value="GAL4"/>
    <property type="match status" value="1"/>
</dbReference>
<evidence type="ECO:0000259" key="7">
    <source>
        <dbReference type="PROSITE" id="PS50048"/>
    </source>
</evidence>
<keyword evidence="5" id="KW-0539">Nucleus</keyword>
<feature type="compositionally biased region" description="Polar residues" evidence="6">
    <location>
        <begin position="73"/>
        <end position="90"/>
    </location>
</feature>
<keyword evidence="4" id="KW-0804">Transcription</keyword>
<evidence type="ECO:0000256" key="2">
    <source>
        <dbReference type="ARBA" id="ARBA00022723"/>
    </source>
</evidence>
<proteinExistence type="predicted"/>
<comment type="caution">
    <text evidence="8">The sequence shown here is derived from an EMBL/GenBank/DDBJ whole genome shotgun (WGS) entry which is preliminary data.</text>
</comment>
<dbReference type="SUPFAM" id="SSF57701">
    <property type="entry name" value="Zn2/Cys6 DNA-binding domain"/>
    <property type="match status" value="1"/>
</dbReference>
<dbReference type="InterPro" id="IPR036864">
    <property type="entry name" value="Zn2-C6_fun-type_DNA-bd_sf"/>
</dbReference>
<dbReference type="CDD" id="cd12148">
    <property type="entry name" value="fungal_TF_MHR"/>
    <property type="match status" value="1"/>
</dbReference>
<dbReference type="Pfam" id="PF04082">
    <property type="entry name" value="Fungal_trans"/>
    <property type="match status" value="1"/>
</dbReference>
<evidence type="ECO:0000256" key="3">
    <source>
        <dbReference type="ARBA" id="ARBA00023015"/>
    </source>
</evidence>
<evidence type="ECO:0000256" key="5">
    <source>
        <dbReference type="ARBA" id="ARBA00023242"/>
    </source>
</evidence>
<comment type="subcellular location">
    <subcellularLocation>
        <location evidence="1">Nucleus</location>
    </subcellularLocation>
</comment>
<dbReference type="PROSITE" id="PS50048">
    <property type="entry name" value="ZN2_CY6_FUNGAL_2"/>
    <property type="match status" value="1"/>
</dbReference>
<feature type="domain" description="Zn(2)-C6 fungal-type" evidence="7">
    <location>
        <begin position="5"/>
        <end position="35"/>
    </location>
</feature>
<dbReference type="Pfam" id="PF00172">
    <property type="entry name" value="Zn_clus"/>
    <property type="match status" value="1"/>
</dbReference>
<dbReference type="InterPro" id="IPR001138">
    <property type="entry name" value="Zn2Cys6_DnaBD"/>
</dbReference>
<feature type="region of interest" description="Disordered" evidence="6">
    <location>
        <begin position="64"/>
        <end position="90"/>
    </location>
</feature>
<dbReference type="Proteomes" id="UP001595075">
    <property type="component" value="Unassembled WGS sequence"/>
</dbReference>